<accession>A0ABU7CI56</accession>
<comment type="caution">
    <text evidence="10">The sequence shown here is derived from an EMBL/GenBank/DDBJ whole genome shotgun (WGS) entry which is preliminary data.</text>
</comment>
<evidence type="ECO:0000256" key="7">
    <source>
        <dbReference type="ARBA" id="ARBA00023224"/>
    </source>
</evidence>
<evidence type="ECO:0000259" key="9">
    <source>
        <dbReference type="PROSITE" id="PS50262"/>
    </source>
</evidence>
<feature type="transmembrane region" description="Helical" evidence="8">
    <location>
        <begin position="116"/>
        <end position="135"/>
    </location>
</feature>
<gene>
    <name evidence="10" type="ORF">ATANTOWER_006261</name>
</gene>
<dbReference type="EMBL" id="JAHUTI010090213">
    <property type="protein sequence ID" value="MED6261524.1"/>
    <property type="molecule type" value="Genomic_DNA"/>
</dbReference>
<keyword evidence="3 8" id="KW-1133">Transmembrane helix</keyword>
<keyword evidence="5 8" id="KW-0472">Membrane</keyword>
<protein>
    <recommendedName>
        <fullName evidence="9">G-protein coupled receptors family 1 profile domain-containing protein</fullName>
    </recommendedName>
</protein>
<dbReference type="Gene3D" id="1.20.1070.10">
    <property type="entry name" value="Rhodopsin 7-helix transmembrane proteins"/>
    <property type="match status" value="1"/>
</dbReference>
<dbReference type="Pfam" id="PF00001">
    <property type="entry name" value="7tm_1"/>
    <property type="match status" value="1"/>
</dbReference>
<evidence type="ECO:0000256" key="1">
    <source>
        <dbReference type="ARBA" id="ARBA00004370"/>
    </source>
</evidence>
<feature type="transmembrane region" description="Helical" evidence="8">
    <location>
        <begin position="76"/>
        <end position="96"/>
    </location>
</feature>
<comment type="subcellular location">
    <subcellularLocation>
        <location evidence="1">Membrane</location>
    </subcellularLocation>
</comment>
<evidence type="ECO:0000256" key="3">
    <source>
        <dbReference type="ARBA" id="ARBA00022989"/>
    </source>
</evidence>
<dbReference type="InterPro" id="IPR050119">
    <property type="entry name" value="CCR1-9-like"/>
</dbReference>
<keyword evidence="4" id="KW-0297">G-protein coupled receptor</keyword>
<dbReference type="PROSITE" id="PS50262">
    <property type="entry name" value="G_PROTEIN_RECEP_F1_2"/>
    <property type="match status" value="1"/>
</dbReference>
<dbReference type="InterPro" id="IPR017452">
    <property type="entry name" value="GPCR_Rhodpsn_7TM"/>
</dbReference>
<keyword evidence="2 8" id="KW-0812">Transmembrane</keyword>
<evidence type="ECO:0000313" key="11">
    <source>
        <dbReference type="Proteomes" id="UP001345963"/>
    </source>
</evidence>
<organism evidence="10 11">
    <name type="scientific">Ataeniobius toweri</name>
    <dbReference type="NCBI Taxonomy" id="208326"/>
    <lineage>
        <taxon>Eukaryota</taxon>
        <taxon>Metazoa</taxon>
        <taxon>Chordata</taxon>
        <taxon>Craniata</taxon>
        <taxon>Vertebrata</taxon>
        <taxon>Euteleostomi</taxon>
        <taxon>Actinopterygii</taxon>
        <taxon>Neopterygii</taxon>
        <taxon>Teleostei</taxon>
        <taxon>Neoteleostei</taxon>
        <taxon>Acanthomorphata</taxon>
        <taxon>Ovalentaria</taxon>
        <taxon>Atherinomorphae</taxon>
        <taxon>Cyprinodontiformes</taxon>
        <taxon>Goodeidae</taxon>
        <taxon>Ataeniobius</taxon>
    </lineage>
</organism>
<keyword evidence="11" id="KW-1185">Reference proteome</keyword>
<evidence type="ECO:0000256" key="4">
    <source>
        <dbReference type="ARBA" id="ARBA00023040"/>
    </source>
</evidence>
<dbReference type="PRINTS" id="PR00237">
    <property type="entry name" value="GPCRRHODOPSN"/>
</dbReference>
<sequence length="194" mass="22328">MLLHNTFTYIDNKTYCEEYPGDLDYIDVEKLIIAGFYIQLFIFLILPLVVIIYCYVRITITVISSKIATKFKTVRLIFVIVLLFLICWAPFNVVILMHDEATSCEDAQKLGYALQITRNMAYFYFCISPIFYTFVGRKFQDQTKLLLVKCFPGLKKHIAVTECYPTNMPTKVLTTDTSDKKESMISLGTIGSDV</sequence>
<feature type="domain" description="G-protein coupled receptors family 1 profile" evidence="9">
    <location>
        <begin position="1"/>
        <end position="132"/>
    </location>
</feature>
<evidence type="ECO:0000256" key="8">
    <source>
        <dbReference type="SAM" id="Phobius"/>
    </source>
</evidence>
<dbReference type="SUPFAM" id="SSF81321">
    <property type="entry name" value="Family A G protein-coupled receptor-like"/>
    <property type="match status" value="1"/>
</dbReference>
<evidence type="ECO:0000256" key="5">
    <source>
        <dbReference type="ARBA" id="ARBA00023136"/>
    </source>
</evidence>
<dbReference type="Proteomes" id="UP001345963">
    <property type="component" value="Unassembled WGS sequence"/>
</dbReference>
<keyword evidence="6" id="KW-0675">Receptor</keyword>
<reference evidence="10 11" key="1">
    <citation type="submission" date="2021-07" db="EMBL/GenBank/DDBJ databases">
        <authorList>
            <person name="Palmer J.M."/>
        </authorList>
    </citation>
    <scope>NUCLEOTIDE SEQUENCE [LARGE SCALE GENOMIC DNA]</scope>
    <source>
        <strain evidence="10 11">AT_MEX2019</strain>
        <tissue evidence="10">Muscle</tissue>
    </source>
</reference>
<proteinExistence type="predicted"/>
<dbReference type="PANTHER" id="PTHR10489">
    <property type="entry name" value="CELL ADHESION MOLECULE"/>
    <property type="match status" value="1"/>
</dbReference>
<keyword evidence="7" id="KW-0807">Transducer</keyword>
<feature type="transmembrane region" description="Helical" evidence="8">
    <location>
        <begin position="31"/>
        <end position="56"/>
    </location>
</feature>
<evidence type="ECO:0000313" key="10">
    <source>
        <dbReference type="EMBL" id="MED6261524.1"/>
    </source>
</evidence>
<evidence type="ECO:0000256" key="6">
    <source>
        <dbReference type="ARBA" id="ARBA00023170"/>
    </source>
</evidence>
<name>A0ABU7CI56_9TELE</name>
<dbReference type="PANTHER" id="PTHR10489:SF922">
    <property type="entry name" value="C-C CHEMOKINE RECEPTOR FAMILY-LIKE-RELATED"/>
    <property type="match status" value="1"/>
</dbReference>
<evidence type="ECO:0000256" key="2">
    <source>
        <dbReference type="ARBA" id="ARBA00022692"/>
    </source>
</evidence>
<dbReference type="InterPro" id="IPR000276">
    <property type="entry name" value="GPCR_Rhodpsn"/>
</dbReference>